<feature type="domain" description="Reverse transcriptase zinc-binding" evidence="2">
    <location>
        <begin position="200"/>
        <end position="286"/>
    </location>
</feature>
<organism evidence="3 4">
    <name type="scientific">Hibiscus sabdariffa</name>
    <name type="common">roselle</name>
    <dbReference type="NCBI Taxonomy" id="183260"/>
    <lineage>
        <taxon>Eukaryota</taxon>
        <taxon>Viridiplantae</taxon>
        <taxon>Streptophyta</taxon>
        <taxon>Embryophyta</taxon>
        <taxon>Tracheophyta</taxon>
        <taxon>Spermatophyta</taxon>
        <taxon>Magnoliopsida</taxon>
        <taxon>eudicotyledons</taxon>
        <taxon>Gunneridae</taxon>
        <taxon>Pentapetalae</taxon>
        <taxon>rosids</taxon>
        <taxon>malvids</taxon>
        <taxon>Malvales</taxon>
        <taxon>Malvaceae</taxon>
        <taxon>Malvoideae</taxon>
        <taxon>Hibiscus</taxon>
    </lineage>
</organism>
<proteinExistence type="predicted"/>
<reference evidence="3 4" key="1">
    <citation type="journal article" date="2024" name="G3 (Bethesda)">
        <title>Genome assembly of Hibiscus sabdariffa L. provides insights into metabolisms of medicinal natural products.</title>
        <authorList>
            <person name="Kim T."/>
        </authorList>
    </citation>
    <scope>NUCLEOTIDE SEQUENCE [LARGE SCALE GENOMIC DNA]</scope>
    <source>
        <strain evidence="3">TK-2024</strain>
        <tissue evidence="3">Old leaves</tissue>
    </source>
</reference>
<feature type="compositionally biased region" description="Basic and acidic residues" evidence="1">
    <location>
        <begin position="10"/>
        <end position="26"/>
    </location>
</feature>
<dbReference type="Pfam" id="PF13966">
    <property type="entry name" value="zf-RVT"/>
    <property type="match status" value="1"/>
</dbReference>
<gene>
    <name evidence="3" type="ORF">V6N11_028998</name>
</gene>
<comment type="caution">
    <text evidence="3">The sequence shown here is derived from an EMBL/GenBank/DDBJ whole genome shotgun (WGS) entry which is preliminary data.</text>
</comment>
<dbReference type="EMBL" id="JBBPBN010000096">
    <property type="protein sequence ID" value="KAK8980437.1"/>
    <property type="molecule type" value="Genomic_DNA"/>
</dbReference>
<dbReference type="Proteomes" id="UP001396334">
    <property type="component" value="Unassembled WGS sequence"/>
</dbReference>
<keyword evidence="4" id="KW-1185">Reference proteome</keyword>
<evidence type="ECO:0000256" key="1">
    <source>
        <dbReference type="SAM" id="MobiDB-lite"/>
    </source>
</evidence>
<accession>A0ABR2NW91</accession>
<dbReference type="InterPro" id="IPR026960">
    <property type="entry name" value="RVT-Znf"/>
</dbReference>
<name>A0ABR2NW91_9ROSI</name>
<evidence type="ECO:0000313" key="3">
    <source>
        <dbReference type="EMBL" id="KAK8980437.1"/>
    </source>
</evidence>
<feature type="region of interest" description="Disordered" evidence="1">
    <location>
        <begin position="1"/>
        <end position="32"/>
    </location>
</feature>
<protein>
    <recommendedName>
        <fullName evidence="2">Reverse transcriptase zinc-binding domain-containing protein</fullName>
    </recommendedName>
</protein>
<sequence length="393" mass="44685">MGSRFNPISEVRKDAMDFGEDNDPRRSSGVMEAAAVPRQQGISTTEARQHRAISVRKPLTIADFPIVSRAAPRAGKHNTSVLEKSRHSAVVISENSDPNCPTMDVDHVAPFTTPNPLTRGKLPDSNSILPVESSMIPSQAVHSDPATNMDFVAENATWDYNALCDLFSASIVDRILSIKCPELCDSDDRCMWRWTANHTFEFRSAYSRPVGSSWSPKQAIWPIIWRMHVPQYISLFLWMAYTRKLLTNAERCRRHLSTTSTCVVCTDFDETIMHVLRDCGDTRHLWRQLLPMAIKPPFFSMNLQFWKRRNDIIFGNMSQSDEAFFKRSLAWANHYYACAAVGEKRCPARMQWHRNCLVDALIKLVDPSVPSLCVYFVLPPEVVLFLDVDKACL</sequence>
<evidence type="ECO:0000259" key="2">
    <source>
        <dbReference type="Pfam" id="PF13966"/>
    </source>
</evidence>
<evidence type="ECO:0000313" key="4">
    <source>
        <dbReference type="Proteomes" id="UP001396334"/>
    </source>
</evidence>